<evidence type="ECO:0000313" key="2">
    <source>
        <dbReference type="Proteomes" id="UP000324222"/>
    </source>
</evidence>
<name>A0A5B7GAB7_PORTR</name>
<sequence>MVEVAWPSLFITPARGNRYHRCEGERKVRQIIVTLVLKGKVDRSNTNRPPIEESSYGTDVLTQRLWVLQTLIQLGEGVGACLALCCVGGEGRGDPRWVEVLADPAAPS</sequence>
<proteinExistence type="predicted"/>
<keyword evidence="2" id="KW-1185">Reference proteome</keyword>
<dbReference type="AlphaFoldDB" id="A0A5B7GAB7"/>
<gene>
    <name evidence="1" type="ORF">E2C01_048351</name>
</gene>
<protein>
    <submittedName>
        <fullName evidence="1">Uncharacterized protein</fullName>
    </submittedName>
</protein>
<comment type="caution">
    <text evidence="1">The sequence shown here is derived from an EMBL/GenBank/DDBJ whole genome shotgun (WGS) entry which is preliminary data.</text>
</comment>
<dbReference type="EMBL" id="VSRR010012355">
    <property type="protein sequence ID" value="MPC54436.1"/>
    <property type="molecule type" value="Genomic_DNA"/>
</dbReference>
<accession>A0A5B7GAB7</accession>
<organism evidence="1 2">
    <name type="scientific">Portunus trituberculatus</name>
    <name type="common">Swimming crab</name>
    <name type="synonym">Neptunus trituberculatus</name>
    <dbReference type="NCBI Taxonomy" id="210409"/>
    <lineage>
        <taxon>Eukaryota</taxon>
        <taxon>Metazoa</taxon>
        <taxon>Ecdysozoa</taxon>
        <taxon>Arthropoda</taxon>
        <taxon>Crustacea</taxon>
        <taxon>Multicrustacea</taxon>
        <taxon>Malacostraca</taxon>
        <taxon>Eumalacostraca</taxon>
        <taxon>Eucarida</taxon>
        <taxon>Decapoda</taxon>
        <taxon>Pleocyemata</taxon>
        <taxon>Brachyura</taxon>
        <taxon>Eubrachyura</taxon>
        <taxon>Portunoidea</taxon>
        <taxon>Portunidae</taxon>
        <taxon>Portuninae</taxon>
        <taxon>Portunus</taxon>
    </lineage>
</organism>
<dbReference type="Proteomes" id="UP000324222">
    <property type="component" value="Unassembled WGS sequence"/>
</dbReference>
<evidence type="ECO:0000313" key="1">
    <source>
        <dbReference type="EMBL" id="MPC54436.1"/>
    </source>
</evidence>
<reference evidence="1 2" key="1">
    <citation type="submission" date="2019-05" db="EMBL/GenBank/DDBJ databases">
        <title>Another draft genome of Portunus trituberculatus and its Hox gene families provides insights of decapod evolution.</title>
        <authorList>
            <person name="Jeong J.-H."/>
            <person name="Song I."/>
            <person name="Kim S."/>
            <person name="Choi T."/>
            <person name="Kim D."/>
            <person name="Ryu S."/>
            <person name="Kim W."/>
        </authorList>
    </citation>
    <scope>NUCLEOTIDE SEQUENCE [LARGE SCALE GENOMIC DNA]</scope>
    <source>
        <tissue evidence="1">Muscle</tissue>
    </source>
</reference>